<dbReference type="Gene3D" id="3.30.870.10">
    <property type="entry name" value="Endonuclease Chain A"/>
    <property type="match status" value="1"/>
</dbReference>
<dbReference type="Proteomes" id="UP000295008">
    <property type="component" value="Unassembled WGS sequence"/>
</dbReference>
<dbReference type="SMART" id="SM00155">
    <property type="entry name" value="PLDc"/>
    <property type="match status" value="1"/>
</dbReference>
<feature type="domain" description="PLD phosphodiesterase" evidence="1">
    <location>
        <begin position="109"/>
        <end position="136"/>
    </location>
</feature>
<dbReference type="InterPro" id="IPR025202">
    <property type="entry name" value="PLD-like_dom"/>
</dbReference>
<proteinExistence type="predicted"/>
<dbReference type="OrthoDB" id="9762009at2"/>
<reference evidence="2 3" key="1">
    <citation type="submission" date="2019-03" db="EMBL/GenBank/DDBJ databases">
        <title>Genomic Encyclopedia of Type Strains, Phase IV (KMG-IV): sequencing the most valuable type-strain genomes for metagenomic binning, comparative biology and taxonomic classification.</title>
        <authorList>
            <person name="Goeker M."/>
        </authorList>
    </citation>
    <scope>NUCLEOTIDE SEQUENCE [LARGE SCALE GENOMIC DNA]</scope>
    <source>
        <strain evidence="2 3">LX-B</strain>
    </source>
</reference>
<comment type="caution">
    <text evidence="2">The sequence shown here is derived from an EMBL/GenBank/DDBJ whole genome shotgun (WGS) entry which is preliminary data.</text>
</comment>
<name>A0A4R1RCZ6_HYDET</name>
<dbReference type="RefSeq" id="WP_132015401.1">
    <property type="nucleotide sequence ID" value="NZ_SLUN01000021.1"/>
</dbReference>
<dbReference type="InterPro" id="IPR001736">
    <property type="entry name" value="PLipase_D/transphosphatidylase"/>
</dbReference>
<evidence type="ECO:0000313" key="3">
    <source>
        <dbReference type="Proteomes" id="UP000295008"/>
    </source>
</evidence>
<dbReference type="GO" id="GO:0003824">
    <property type="term" value="F:catalytic activity"/>
    <property type="evidence" value="ECO:0007669"/>
    <property type="project" value="InterPro"/>
</dbReference>
<accession>A0A4R1RCZ6</accession>
<gene>
    <name evidence="2" type="ORF">EDC14_102180</name>
</gene>
<dbReference type="EMBL" id="SLUN01000021">
    <property type="protein sequence ID" value="TCL63362.1"/>
    <property type="molecule type" value="Genomic_DNA"/>
</dbReference>
<dbReference type="SUPFAM" id="SSF56024">
    <property type="entry name" value="Phospholipase D/nuclease"/>
    <property type="match status" value="1"/>
</dbReference>
<evidence type="ECO:0000313" key="2">
    <source>
        <dbReference type="EMBL" id="TCL63362.1"/>
    </source>
</evidence>
<dbReference type="AlphaFoldDB" id="A0A4R1RCZ6"/>
<protein>
    <submittedName>
        <fullName evidence="2">Phospholipase D-like protein</fullName>
    </submittedName>
</protein>
<dbReference type="PROSITE" id="PS50035">
    <property type="entry name" value="PLD"/>
    <property type="match status" value="1"/>
</dbReference>
<sequence>MSRIAFGAILLSTNEWTQACFAEGTIVTPAQCSSYRVTIPDGKPLEYAIFEYTLPADSRAHQFSIKDYLVNVVQTANSRIVLTSPVRYFNTLDPNEKKFQLPGLLANFRSIYIHSKLALVDDSYAQVGSANFTTRSLSWDGECSVGINSSAKAKEIRETIFQHWGVDTPLNWQAKMNDFAQHPVEGVGVVPLPINVLSTTPPSWVMDYITAVIDPSDLY</sequence>
<keyword evidence="3" id="KW-1185">Reference proteome</keyword>
<dbReference type="Pfam" id="PF13091">
    <property type="entry name" value="PLDc_2"/>
    <property type="match status" value="1"/>
</dbReference>
<organism evidence="2 3">
    <name type="scientific">Hydrogenispora ethanolica</name>
    <dbReference type="NCBI Taxonomy" id="1082276"/>
    <lineage>
        <taxon>Bacteria</taxon>
        <taxon>Bacillati</taxon>
        <taxon>Bacillota</taxon>
        <taxon>Hydrogenispora</taxon>
    </lineage>
</organism>
<evidence type="ECO:0000259" key="1">
    <source>
        <dbReference type="PROSITE" id="PS50035"/>
    </source>
</evidence>
<dbReference type="GO" id="GO:0006793">
    <property type="term" value="P:phosphorus metabolic process"/>
    <property type="evidence" value="ECO:0007669"/>
    <property type="project" value="UniProtKB-ARBA"/>
</dbReference>